<evidence type="ECO:0000256" key="6">
    <source>
        <dbReference type="ARBA" id="ARBA00022729"/>
    </source>
</evidence>
<dbReference type="PANTHER" id="PTHR34501">
    <property type="entry name" value="PROTEIN YDDL-RELATED"/>
    <property type="match status" value="1"/>
</dbReference>
<evidence type="ECO:0000256" key="8">
    <source>
        <dbReference type="ARBA" id="ARBA00023114"/>
    </source>
</evidence>
<dbReference type="PRINTS" id="PR00184">
    <property type="entry name" value="NEISSPPORIN"/>
</dbReference>
<dbReference type="AlphaFoldDB" id="A0A142PIT4"/>
<dbReference type="CDD" id="cd00342">
    <property type="entry name" value="gram_neg_porins"/>
    <property type="match status" value="1"/>
</dbReference>
<sequence>MKKSLLALVALGAFAGAAHAQSSVTLYGIIDEGLLFNNNAGGKHLYSMASGVMQGSRFGLRGTEDLGGGLKAIFTLENGFDVNSGKLGQGGLMFGRQAYVGLSSQYGTVTLGRQYDSVVDFVGPLEAGDQWGGYIAAHPGDLDNFNNAYRVNNAVKFTSQSYGGFTFGGLYSFGGQAGQFAKNQVWSLGAGYNNGPLVLGVGYLNARTPNQFGGMFNNGSTSSSVSSPIYGAYANNANTYQVIGAGGAYTFGAATIGATYSNTKFKGFSAGPFVNQTATFNNGEINFKYQLTPALILGAAYDYTQGSKIDGNSAAKYHQGSLGVDYFLSKRTDVYAIGVYQHASGNVLDSNGNVLKATAAINGLAGSSTSNQVAARVGIRHKF</sequence>
<comment type="subunit">
    <text evidence="2">Homotrimer.</text>
</comment>
<evidence type="ECO:0000256" key="2">
    <source>
        <dbReference type="ARBA" id="ARBA00011233"/>
    </source>
</evidence>
<dbReference type="OrthoDB" id="8982743at2"/>
<dbReference type="EMBL" id="JYMX02000004">
    <property type="protein sequence ID" value="MCW3711355.1"/>
    <property type="molecule type" value="Genomic_DNA"/>
</dbReference>
<proteinExistence type="predicted"/>
<evidence type="ECO:0000256" key="1">
    <source>
        <dbReference type="ARBA" id="ARBA00004571"/>
    </source>
</evidence>
<name>A0A142PIT4_9BURK</name>
<comment type="caution">
    <text evidence="14">The sequence shown here is derived from an EMBL/GenBank/DDBJ whole genome shotgun (WGS) entry which is preliminary data.</text>
</comment>
<dbReference type="InterPro" id="IPR001702">
    <property type="entry name" value="Porin_Gram-ve"/>
</dbReference>
<dbReference type="EMBL" id="MUTJ01000081">
    <property type="protein sequence ID" value="ONU80007.1"/>
    <property type="molecule type" value="Genomic_DNA"/>
</dbReference>
<reference evidence="13 16" key="3">
    <citation type="journal article" date="2017" name="Front. Microbiol.">
        <title>Genomics reveals a unique clone of Burkholderia cenocepacia harbouring an actively excising novel genomic island.</title>
        <authorList>
            <person name="Patil P."/>
            <person name="Mali S."/>
            <person name="Midha S."/>
            <person name="Gautam V."/>
            <person name="Dash L."/>
            <person name="Kumar S."/>
            <person name="Shastri J."/>
            <person name="Singhal L."/>
            <person name="Patil P.B."/>
        </authorList>
    </citation>
    <scope>NUCLEOTIDE SEQUENCE [LARGE SCALE GENOMIC DNA]</scope>
    <source>
        <strain evidence="13 16">BC-19</strain>
    </source>
</reference>
<keyword evidence="6 11" id="KW-0732">Signal</keyword>
<dbReference type="InterPro" id="IPR002299">
    <property type="entry name" value="Porin_Neis"/>
</dbReference>
<dbReference type="GO" id="GO:0015288">
    <property type="term" value="F:porin activity"/>
    <property type="evidence" value="ECO:0007669"/>
    <property type="project" value="UniProtKB-KW"/>
</dbReference>
<keyword evidence="7" id="KW-0406">Ion transport</keyword>
<reference evidence="14 15" key="2">
    <citation type="submission" date="2016-08" db="EMBL/GenBank/DDBJ databases">
        <authorList>
            <person name="Seilhamer J.J."/>
        </authorList>
    </citation>
    <scope>NUCLEOTIDE SEQUENCE [LARGE SCALE GENOMIC DNA]</scope>
    <source>
        <strain evidence="14 15">VC14762</strain>
    </source>
</reference>
<feature type="chain" id="PRO_5015050703" evidence="11">
    <location>
        <begin position="21"/>
        <end position="383"/>
    </location>
</feature>
<reference evidence="13" key="5">
    <citation type="submission" date="2021-09" db="EMBL/GenBank/DDBJ databases">
        <authorList>
            <person name="Saroha T."/>
            <person name="Patil P."/>
            <person name="Gautam D.V."/>
            <person name="Patil D.P.B."/>
        </authorList>
    </citation>
    <scope>NUCLEOTIDE SEQUENCE</scope>
    <source>
        <strain evidence="13">BC-19</strain>
    </source>
</reference>
<evidence type="ECO:0000256" key="3">
    <source>
        <dbReference type="ARBA" id="ARBA00022448"/>
    </source>
</evidence>
<keyword evidence="5" id="KW-0812">Transmembrane</keyword>
<reference evidence="13 16" key="4">
    <citation type="journal article" date="2017" name="Front. Microbiol.">
        <title>Genomics Reveals a Unique Clone of Burkholderia cenocepacia Harboring an Actively Excising Novel Genomic Island.</title>
        <authorList>
            <person name="Patil P.P."/>
            <person name="Mali S."/>
            <person name="Midha S."/>
            <person name="Gautam V."/>
            <person name="Dash L."/>
            <person name="Kumar S."/>
            <person name="Shastri J."/>
            <person name="Singhal L."/>
            <person name="Patil P.B."/>
        </authorList>
    </citation>
    <scope>NUCLEOTIDE SEQUENCE [LARGE SCALE GENOMIC DNA]</scope>
    <source>
        <strain evidence="13 16">BC-19</strain>
    </source>
</reference>
<dbReference type="GO" id="GO:0046930">
    <property type="term" value="C:pore complex"/>
    <property type="evidence" value="ECO:0007669"/>
    <property type="project" value="UniProtKB-KW"/>
</dbReference>
<organism evidence="14 15">
    <name type="scientific">Burkholderia cenocepacia</name>
    <dbReference type="NCBI Taxonomy" id="95486"/>
    <lineage>
        <taxon>Bacteria</taxon>
        <taxon>Pseudomonadati</taxon>
        <taxon>Pseudomonadota</taxon>
        <taxon>Betaproteobacteria</taxon>
        <taxon>Burkholderiales</taxon>
        <taxon>Burkholderiaceae</taxon>
        <taxon>Burkholderia</taxon>
        <taxon>Burkholderia cepacia complex</taxon>
    </lineage>
</organism>
<dbReference type="Proteomes" id="UP000188543">
    <property type="component" value="Unassembled WGS sequence"/>
</dbReference>
<comment type="subcellular location">
    <subcellularLocation>
        <location evidence="1">Cell outer membrane</location>
        <topology evidence="1">Multi-pass membrane protein</topology>
    </subcellularLocation>
</comment>
<keyword evidence="3" id="KW-0813">Transport</keyword>
<dbReference type="InterPro" id="IPR050298">
    <property type="entry name" value="Gram-neg_bact_OMP"/>
</dbReference>
<dbReference type="Pfam" id="PF13609">
    <property type="entry name" value="Porin_4"/>
    <property type="match status" value="1"/>
</dbReference>
<dbReference type="InterPro" id="IPR023614">
    <property type="entry name" value="Porin_dom_sf"/>
</dbReference>
<evidence type="ECO:0000256" key="7">
    <source>
        <dbReference type="ARBA" id="ARBA00023065"/>
    </source>
</evidence>
<evidence type="ECO:0000313" key="14">
    <source>
        <dbReference type="EMBL" id="ONU80007.1"/>
    </source>
</evidence>
<reference evidence="13" key="1">
    <citation type="submission" date="2015-02" db="EMBL/GenBank/DDBJ databases">
        <authorList>
            <person name="Patil P.P."/>
            <person name="Midha S."/>
            <person name="Mali S."/>
            <person name="Gautam V."/>
            <person name="Dash L."/>
            <person name="Kumar S."/>
            <person name="Shastri J."/>
            <person name="Singhal L."/>
            <person name="Patil P.B."/>
        </authorList>
    </citation>
    <scope>NUCLEOTIDE SEQUENCE</scope>
    <source>
        <strain evidence="13">BC-19</strain>
    </source>
</reference>
<dbReference type="Gene3D" id="2.40.160.10">
    <property type="entry name" value="Porin"/>
    <property type="match status" value="1"/>
</dbReference>
<dbReference type="GeneID" id="56556987"/>
<evidence type="ECO:0000256" key="9">
    <source>
        <dbReference type="ARBA" id="ARBA00023136"/>
    </source>
</evidence>
<keyword evidence="8" id="KW-0626">Porin</keyword>
<accession>A0A142PIT4</accession>
<feature type="signal peptide" evidence="11">
    <location>
        <begin position="1"/>
        <end position="20"/>
    </location>
</feature>
<dbReference type="SUPFAM" id="SSF56935">
    <property type="entry name" value="Porins"/>
    <property type="match status" value="1"/>
</dbReference>
<protein>
    <submittedName>
        <fullName evidence="14">Porin</fullName>
    </submittedName>
</protein>
<keyword evidence="4" id="KW-1134">Transmembrane beta strand</keyword>
<keyword evidence="10" id="KW-0998">Cell outer membrane</keyword>
<evidence type="ECO:0000313" key="15">
    <source>
        <dbReference type="Proteomes" id="UP000188543"/>
    </source>
</evidence>
<evidence type="ECO:0000259" key="12">
    <source>
        <dbReference type="Pfam" id="PF13609"/>
    </source>
</evidence>
<gene>
    <name evidence="14" type="ORF">A8E72_26435</name>
    <name evidence="13" type="ORF">UE95_008630</name>
</gene>
<dbReference type="InterPro" id="IPR033900">
    <property type="entry name" value="Gram_neg_porin_domain"/>
</dbReference>
<feature type="domain" description="Porin" evidence="12">
    <location>
        <begin position="7"/>
        <end position="344"/>
    </location>
</feature>
<evidence type="ECO:0000313" key="13">
    <source>
        <dbReference type="EMBL" id="MCW3711355.1"/>
    </source>
</evidence>
<keyword evidence="9" id="KW-0472">Membrane</keyword>
<dbReference type="PANTHER" id="PTHR34501:SF9">
    <property type="entry name" value="MAJOR OUTER MEMBRANE PROTEIN P.IA"/>
    <property type="match status" value="1"/>
</dbReference>
<dbReference type="RefSeq" id="WP_006487141.1">
    <property type="nucleotide sequence ID" value="NZ_CADETK010000004.1"/>
</dbReference>
<evidence type="ECO:0000256" key="10">
    <source>
        <dbReference type="ARBA" id="ARBA00023237"/>
    </source>
</evidence>
<dbReference type="PRINTS" id="PR00182">
    <property type="entry name" value="ECOLNEIPORIN"/>
</dbReference>
<evidence type="ECO:0000256" key="4">
    <source>
        <dbReference type="ARBA" id="ARBA00022452"/>
    </source>
</evidence>
<dbReference type="GO" id="GO:0009279">
    <property type="term" value="C:cell outer membrane"/>
    <property type="evidence" value="ECO:0007669"/>
    <property type="project" value="UniProtKB-SubCell"/>
</dbReference>
<dbReference type="GO" id="GO:0034220">
    <property type="term" value="P:monoatomic ion transmembrane transport"/>
    <property type="evidence" value="ECO:0007669"/>
    <property type="project" value="InterPro"/>
</dbReference>
<dbReference type="Proteomes" id="UP000191686">
    <property type="component" value="Unassembled WGS sequence"/>
</dbReference>
<evidence type="ECO:0000256" key="5">
    <source>
        <dbReference type="ARBA" id="ARBA00022692"/>
    </source>
</evidence>
<evidence type="ECO:0000256" key="11">
    <source>
        <dbReference type="SAM" id="SignalP"/>
    </source>
</evidence>
<evidence type="ECO:0000313" key="16">
    <source>
        <dbReference type="Proteomes" id="UP000191686"/>
    </source>
</evidence>